<evidence type="ECO:0000256" key="4">
    <source>
        <dbReference type="ARBA" id="ARBA00022960"/>
    </source>
</evidence>
<dbReference type="PANTHER" id="PTHR47019">
    <property type="entry name" value="LIPID II FLIPPASE MURJ"/>
    <property type="match status" value="1"/>
</dbReference>
<feature type="transmembrane region" description="Helical" evidence="8">
    <location>
        <begin position="506"/>
        <end position="530"/>
    </location>
</feature>
<keyword evidence="7 8" id="KW-0472">Membrane</keyword>
<protein>
    <submittedName>
        <fullName evidence="9">Murein biosynthesis integral membrane protein MurJ</fullName>
    </submittedName>
</protein>
<evidence type="ECO:0000313" key="10">
    <source>
        <dbReference type="Proteomes" id="UP000609874"/>
    </source>
</evidence>
<feature type="transmembrane region" description="Helical" evidence="8">
    <location>
        <begin position="127"/>
        <end position="150"/>
    </location>
</feature>
<keyword evidence="5" id="KW-0573">Peptidoglycan synthesis</keyword>
<feature type="transmembrane region" description="Helical" evidence="8">
    <location>
        <begin position="481"/>
        <end position="500"/>
    </location>
</feature>
<dbReference type="PANTHER" id="PTHR47019:SF1">
    <property type="entry name" value="LIPID II FLIPPASE MURJ"/>
    <property type="match status" value="1"/>
</dbReference>
<dbReference type="Proteomes" id="UP000609874">
    <property type="component" value="Unassembled WGS sequence"/>
</dbReference>
<dbReference type="CDD" id="cd13123">
    <property type="entry name" value="MATE_MurJ_like"/>
    <property type="match status" value="1"/>
</dbReference>
<name>A0ABR8UQK4_9MICC</name>
<keyword evidence="6 8" id="KW-1133">Transmembrane helix</keyword>
<evidence type="ECO:0000256" key="8">
    <source>
        <dbReference type="SAM" id="Phobius"/>
    </source>
</evidence>
<accession>A0ABR8UQK4</accession>
<evidence type="ECO:0000256" key="7">
    <source>
        <dbReference type="ARBA" id="ARBA00023136"/>
    </source>
</evidence>
<gene>
    <name evidence="9" type="primary">murJ</name>
    <name evidence="9" type="ORF">H9639_05945</name>
</gene>
<keyword evidence="2" id="KW-1003">Cell membrane</keyword>
<feature type="transmembrane region" description="Helical" evidence="8">
    <location>
        <begin position="300"/>
        <end position="320"/>
    </location>
</feature>
<dbReference type="Pfam" id="PF03023">
    <property type="entry name" value="MurJ"/>
    <property type="match status" value="1"/>
</dbReference>
<evidence type="ECO:0000256" key="3">
    <source>
        <dbReference type="ARBA" id="ARBA00022692"/>
    </source>
</evidence>
<sequence length="555" mass="58423">MAAQKTAPSTARSSAVMAAGTMVSRVLGLVRTALLAVAIGNTGLVTDIFSSANVLPNFIYLLVAGGVFNAVLVPQIIKASKREDRGADYVSRILTLSLVFLAVIAALATIAAPLILPLVTALNPDQLPLATVFAYWLFPQIFFYGAYAVIGQILNANGRFGAYMWAPVVNNLVAIAGLIVFITFVGRQETEQFSPETWTSTATLILAGSTTLGIVLQAVVLLFPLKKLELGLRPSFGLRGVGLGQTGKVAKWTVLTMLVGNGAYLVYTKVATIASAARPEYQAMTPPQEIAGHLNLETAAMLYIIPHSVITLSLATVLFNRMSHAYVEKDLDGVRETISRGLRAIGVATVFCAAVLVVLAGPISMWFSGGSNASAVIQAQVLVLLAASAPFLSATFLMNRAFYANEDAKTPLIMQVILSILGVSLAIAAAALPADRIVFGLAVAYSIGNIAAVVLSHIFLNRKLGHYGAGRVFDLHVRLTVAALGASVVGAAALAMLGGYTADGYAWSSLASAVVVLVVCGTLMALSYAAMLRGLKVKELDEFLTPLLARLKRRA</sequence>
<comment type="subcellular location">
    <subcellularLocation>
        <location evidence="1">Cell membrane</location>
        <topology evidence="1">Multi-pass membrane protein</topology>
    </subcellularLocation>
</comment>
<feature type="transmembrane region" description="Helical" evidence="8">
    <location>
        <begin position="58"/>
        <end position="77"/>
    </location>
</feature>
<comment type="caution">
    <text evidence="9">The sequence shown here is derived from an EMBL/GenBank/DDBJ whole genome shotgun (WGS) entry which is preliminary data.</text>
</comment>
<feature type="transmembrane region" description="Helical" evidence="8">
    <location>
        <begin position="162"/>
        <end position="184"/>
    </location>
</feature>
<dbReference type="NCBIfam" id="TIGR01695">
    <property type="entry name" value="murJ_mviN"/>
    <property type="match status" value="1"/>
</dbReference>
<feature type="transmembrane region" description="Helical" evidence="8">
    <location>
        <begin position="249"/>
        <end position="267"/>
    </location>
</feature>
<dbReference type="InterPro" id="IPR051050">
    <property type="entry name" value="Lipid_II_flippase_MurJ/MviN"/>
</dbReference>
<evidence type="ECO:0000256" key="5">
    <source>
        <dbReference type="ARBA" id="ARBA00022984"/>
    </source>
</evidence>
<evidence type="ECO:0000256" key="1">
    <source>
        <dbReference type="ARBA" id="ARBA00004651"/>
    </source>
</evidence>
<feature type="transmembrane region" description="Helical" evidence="8">
    <location>
        <begin position="375"/>
        <end position="398"/>
    </location>
</feature>
<evidence type="ECO:0000256" key="6">
    <source>
        <dbReference type="ARBA" id="ARBA00022989"/>
    </source>
</evidence>
<feature type="transmembrane region" description="Helical" evidence="8">
    <location>
        <begin position="437"/>
        <end position="460"/>
    </location>
</feature>
<dbReference type="InterPro" id="IPR004268">
    <property type="entry name" value="MurJ"/>
</dbReference>
<dbReference type="EMBL" id="JACSQD010000002">
    <property type="protein sequence ID" value="MBD7994838.1"/>
    <property type="molecule type" value="Genomic_DNA"/>
</dbReference>
<dbReference type="PRINTS" id="PR01806">
    <property type="entry name" value="VIRFACTRMVIN"/>
</dbReference>
<evidence type="ECO:0000313" key="9">
    <source>
        <dbReference type="EMBL" id="MBD7994838.1"/>
    </source>
</evidence>
<reference evidence="9 10" key="1">
    <citation type="submission" date="2020-08" db="EMBL/GenBank/DDBJ databases">
        <title>A Genomic Blueprint of the Chicken Gut Microbiome.</title>
        <authorList>
            <person name="Gilroy R."/>
            <person name="Ravi A."/>
            <person name="Getino M."/>
            <person name="Pursley I."/>
            <person name="Horton D.L."/>
            <person name="Alikhan N.-F."/>
            <person name="Baker D."/>
            <person name="Gharbi K."/>
            <person name="Hall N."/>
            <person name="Watson M."/>
            <person name="Adriaenssens E.M."/>
            <person name="Foster-Nyarko E."/>
            <person name="Jarju S."/>
            <person name="Secka A."/>
            <person name="Antonio M."/>
            <person name="Oren A."/>
            <person name="Chaudhuri R."/>
            <person name="La Ragione R.M."/>
            <person name="Hildebrand F."/>
            <person name="Pallen M.J."/>
        </authorList>
    </citation>
    <scope>NUCLEOTIDE SEQUENCE [LARGE SCALE GENOMIC DNA]</scope>
    <source>
        <strain evidence="9 10">Sa2CUA1</strain>
    </source>
</reference>
<feature type="transmembrane region" description="Helical" evidence="8">
    <location>
        <begin position="204"/>
        <end position="225"/>
    </location>
</feature>
<keyword evidence="4" id="KW-0133">Cell shape</keyword>
<evidence type="ECO:0000256" key="2">
    <source>
        <dbReference type="ARBA" id="ARBA00022475"/>
    </source>
</evidence>
<feature type="transmembrane region" description="Helical" evidence="8">
    <location>
        <begin position="341"/>
        <end position="363"/>
    </location>
</feature>
<feature type="transmembrane region" description="Helical" evidence="8">
    <location>
        <begin position="89"/>
        <end position="115"/>
    </location>
</feature>
<feature type="transmembrane region" description="Helical" evidence="8">
    <location>
        <begin position="410"/>
        <end position="431"/>
    </location>
</feature>
<dbReference type="RefSeq" id="WP_191807200.1">
    <property type="nucleotide sequence ID" value="NZ_JACSQD010000002.1"/>
</dbReference>
<organism evidence="9 10">
    <name type="scientific">Arthrobacter gallicola</name>
    <dbReference type="NCBI Taxonomy" id="2762225"/>
    <lineage>
        <taxon>Bacteria</taxon>
        <taxon>Bacillati</taxon>
        <taxon>Actinomycetota</taxon>
        <taxon>Actinomycetes</taxon>
        <taxon>Micrococcales</taxon>
        <taxon>Micrococcaceae</taxon>
        <taxon>Arthrobacter</taxon>
    </lineage>
</organism>
<feature type="transmembrane region" description="Helical" evidence="8">
    <location>
        <begin position="26"/>
        <end position="46"/>
    </location>
</feature>
<proteinExistence type="predicted"/>
<keyword evidence="3 8" id="KW-0812">Transmembrane</keyword>
<keyword evidence="10" id="KW-1185">Reference proteome</keyword>